<dbReference type="Pfam" id="PF00566">
    <property type="entry name" value="RabGAP-TBC"/>
    <property type="match status" value="1"/>
</dbReference>
<organism evidence="10 11">
    <name type="scientific">Chrysochloris asiatica</name>
    <name type="common">Cape golden mole</name>
    <dbReference type="NCBI Taxonomy" id="185453"/>
    <lineage>
        <taxon>Eukaryota</taxon>
        <taxon>Metazoa</taxon>
        <taxon>Chordata</taxon>
        <taxon>Craniata</taxon>
        <taxon>Vertebrata</taxon>
        <taxon>Euteleostomi</taxon>
        <taxon>Mammalia</taxon>
        <taxon>Eutheria</taxon>
        <taxon>Afrotheria</taxon>
        <taxon>Chrysochloridae</taxon>
        <taxon>Chrysochlorinae</taxon>
        <taxon>Chrysochloris</taxon>
    </lineage>
</organism>
<dbReference type="InterPro" id="IPR001452">
    <property type="entry name" value="SH3_domain"/>
</dbReference>
<keyword evidence="2 6" id="KW-0728">SH3 domain</keyword>
<dbReference type="InterPro" id="IPR004012">
    <property type="entry name" value="Run_dom"/>
</dbReference>
<dbReference type="PROSITE" id="PS50826">
    <property type="entry name" value="RUN"/>
    <property type="match status" value="1"/>
</dbReference>
<sequence>MSLVSAWTRKTLRWQAHLEFTHNHDVGDLTWDKIAVSLPRSEKLRSLVLTGIPHSMRPQLWMRLSGALQKKHNSELSYREMVKNSSNDETIAARQIEKDLLRTMPGNACFANESSIGVPRLRRVLRALAWLYPEIGYCQGTGMVAACLLLFLEEEDSFWVMCAIVEDLLPASYFSTTLLGVQTDQRVLRQLIVQYLPRLDKLLQEHDIELSLITLHWFLTAFASVVHLRLLLRIWDLFFYEGSRVLFQATLGMLHLKEEVLIQSENSASIFNTLSDIPTQIDDAELLLGAAMRLAGSLTDVAVETQRRKHLAYLIADQSQLLGTSTTTTLSQVVRRRAQRRKSGLSSLLFGEDDLEALKAKNIKQTELVADLREAILRVARHFQCTDPKHCGVELSPDYSMQSHQRDHENYVMCSRSHRRRAKALLDFERHDDDELGFRKNDVITIISQKDEHCWVGELNGLRGWFPAKFVEVLDERSKEVTLFEHGLKKPTLLGGACHPWLFIEEAAGREVERDFDSVYSRLVLCKTYRLDEDGKVLTPEELLYRAVQSVNVTHDAVHAQMDVKLRSLICVGLNEQVLHLWLEVLCSSLPTVEKWYQPWSFLRSPGWVQIKCELRVLCCFAFSLSQDWELPVRREEKQPLKEGVQDMLVKHHLFSWDIDG</sequence>
<dbReference type="InterPro" id="IPR035969">
    <property type="entry name" value="Rab-GAP_TBC_sf"/>
</dbReference>
<dbReference type="Gene3D" id="1.10.10.750">
    <property type="entry name" value="Ypt/Rab-GAP domain of gyp1p, domain 1"/>
    <property type="match status" value="1"/>
</dbReference>
<evidence type="ECO:0000256" key="6">
    <source>
        <dbReference type="PROSITE-ProRule" id="PRU00192"/>
    </source>
</evidence>
<dbReference type="PROSITE" id="PS50086">
    <property type="entry name" value="TBC_RABGAP"/>
    <property type="match status" value="1"/>
</dbReference>
<feature type="domain" description="RUN" evidence="9">
    <location>
        <begin position="467"/>
        <end position="630"/>
    </location>
</feature>
<dbReference type="GO" id="GO:0031267">
    <property type="term" value="F:small GTPase binding"/>
    <property type="evidence" value="ECO:0007669"/>
    <property type="project" value="TreeGrafter"/>
</dbReference>
<dbReference type="Proteomes" id="UP000504623">
    <property type="component" value="Unplaced"/>
</dbReference>
<dbReference type="Gene3D" id="1.20.58.900">
    <property type="match status" value="1"/>
</dbReference>
<dbReference type="FunFam" id="1.10.8.270:FF:000013">
    <property type="entry name" value="Small G protein signaling modulator 3"/>
    <property type="match status" value="1"/>
</dbReference>
<evidence type="ECO:0000256" key="2">
    <source>
        <dbReference type="ARBA" id="ARBA00022443"/>
    </source>
</evidence>
<dbReference type="CDD" id="cd17688">
    <property type="entry name" value="RUN_SGSM3"/>
    <property type="match status" value="1"/>
</dbReference>
<evidence type="ECO:0000259" key="7">
    <source>
        <dbReference type="PROSITE" id="PS50002"/>
    </source>
</evidence>
<dbReference type="InterPro" id="IPR035833">
    <property type="entry name" value="SGSM3_SH3"/>
</dbReference>
<dbReference type="Gene3D" id="1.10.472.80">
    <property type="entry name" value="Ypt/Rab-GAP domain of gyp1p, domain 3"/>
    <property type="match status" value="1"/>
</dbReference>
<keyword evidence="3" id="KW-0131">Cell cycle</keyword>
<evidence type="ECO:0000256" key="5">
    <source>
        <dbReference type="ARBA" id="ARBA00073333"/>
    </source>
</evidence>
<dbReference type="OrthoDB" id="44736at2759"/>
<dbReference type="PROSITE" id="PS50002">
    <property type="entry name" value="SH3"/>
    <property type="match status" value="1"/>
</dbReference>
<dbReference type="InterPro" id="IPR037213">
    <property type="entry name" value="Run_dom_sf"/>
</dbReference>
<dbReference type="AlphaFoldDB" id="A0A9B0TQR0"/>
<evidence type="ECO:0000313" key="11">
    <source>
        <dbReference type="RefSeq" id="XP_006865225.1"/>
    </source>
</evidence>
<accession>A0A9B0TQR0</accession>
<comment type="similarity">
    <text evidence="1">Belongs to the small G protein signaling modulator family.</text>
</comment>
<dbReference type="GO" id="GO:0005096">
    <property type="term" value="F:GTPase activator activity"/>
    <property type="evidence" value="ECO:0007669"/>
    <property type="project" value="TreeGrafter"/>
</dbReference>
<keyword evidence="3" id="KW-0338">Growth arrest</keyword>
<protein>
    <recommendedName>
        <fullName evidence="5">Small G protein signaling modulator 3</fullName>
    </recommendedName>
    <alternativeName>
        <fullName evidence="4">RUN and TBC1 domain-containing protein 3</fullName>
    </alternativeName>
</protein>
<name>A0A9B0TQR0_CHRAS</name>
<evidence type="ECO:0000259" key="8">
    <source>
        <dbReference type="PROSITE" id="PS50086"/>
    </source>
</evidence>
<dbReference type="PANTHER" id="PTHR47219:SF13">
    <property type="entry name" value="RUN AND TBC1 DOMAIN-CONTAINING PROTEIN 3"/>
    <property type="match status" value="1"/>
</dbReference>
<dbReference type="GeneID" id="102815588"/>
<evidence type="ECO:0000256" key="3">
    <source>
        <dbReference type="ARBA" id="ARBA00022810"/>
    </source>
</evidence>
<dbReference type="SUPFAM" id="SSF50044">
    <property type="entry name" value="SH3-domain"/>
    <property type="match status" value="1"/>
</dbReference>
<evidence type="ECO:0000259" key="9">
    <source>
        <dbReference type="PROSITE" id="PS50826"/>
    </source>
</evidence>
<dbReference type="Pfam" id="PF02759">
    <property type="entry name" value="RUN"/>
    <property type="match status" value="1"/>
</dbReference>
<dbReference type="SMART" id="SM00164">
    <property type="entry name" value="TBC"/>
    <property type="match status" value="1"/>
</dbReference>
<dbReference type="CDD" id="cd11813">
    <property type="entry name" value="SH3_SGSM3"/>
    <property type="match status" value="1"/>
</dbReference>
<dbReference type="SMART" id="SM00593">
    <property type="entry name" value="RUN"/>
    <property type="match status" value="1"/>
</dbReference>
<dbReference type="InterPro" id="IPR036028">
    <property type="entry name" value="SH3-like_dom_sf"/>
</dbReference>
<dbReference type="Gene3D" id="2.30.30.40">
    <property type="entry name" value="SH3 Domains"/>
    <property type="match status" value="1"/>
</dbReference>
<dbReference type="FunFam" id="2.30.30.40:FF:000115">
    <property type="entry name" value="Small G protein signaling modulator 3 homolog"/>
    <property type="match status" value="1"/>
</dbReference>
<evidence type="ECO:0000256" key="1">
    <source>
        <dbReference type="ARBA" id="ARBA00006296"/>
    </source>
</evidence>
<dbReference type="Pfam" id="PF00018">
    <property type="entry name" value="SH3_1"/>
    <property type="match status" value="1"/>
</dbReference>
<feature type="domain" description="Rab-GAP TBC" evidence="8">
    <location>
        <begin position="51"/>
        <end position="242"/>
    </location>
</feature>
<reference evidence="11" key="1">
    <citation type="submission" date="2025-08" db="UniProtKB">
        <authorList>
            <consortium name="RefSeq"/>
        </authorList>
    </citation>
    <scope>IDENTIFICATION</scope>
    <source>
        <tissue evidence="11">Spleen</tissue>
    </source>
</reference>
<dbReference type="CTD" id="27352"/>
<feature type="domain" description="SH3" evidence="7">
    <location>
        <begin position="417"/>
        <end position="476"/>
    </location>
</feature>
<dbReference type="SUPFAM" id="SSF140741">
    <property type="entry name" value="RUN domain-like"/>
    <property type="match status" value="1"/>
</dbReference>
<dbReference type="PANTHER" id="PTHR47219">
    <property type="entry name" value="RAB GTPASE-ACTIVATING PROTEIN 1-LIKE"/>
    <property type="match status" value="1"/>
</dbReference>
<keyword evidence="10" id="KW-1185">Reference proteome</keyword>
<dbReference type="InterPro" id="IPR050302">
    <property type="entry name" value="Rab_GAP_TBC_domain"/>
</dbReference>
<dbReference type="FunFam" id="1.10.472.80:FF:000012">
    <property type="entry name" value="Small G protein signaling modulator 3"/>
    <property type="match status" value="1"/>
</dbReference>
<gene>
    <name evidence="11" type="primary">SGSM3</name>
</gene>
<proteinExistence type="inferred from homology"/>
<evidence type="ECO:0000256" key="4">
    <source>
        <dbReference type="ARBA" id="ARBA00030864"/>
    </source>
</evidence>
<dbReference type="RefSeq" id="XP_006865225.1">
    <property type="nucleotide sequence ID" value="XM_006865163.1"/>
</dbReference>
<evidence type="ECO:0000313" key="10">
    <source>
        <dbReference type="Proteomes" id="UP000504623"/>
    </source>
</evidence>
<dbReference type="SUPFAM" id="SSF47923">
    <property type="entry name" value="Ypt/Rab-GAP domain of gyp1p"/>
    <property type="match status" value="2"/>
</dbReference>
<dbReference type="Gene3D" id="1.10.8.270">
    <property type="entry name" value="putative rabgap domain of human tbc1 domain family member 14 like domains"/>
    <property type="match status" value="1"/>
</dbReference>
<dbReference type="InterPro" id="IPR000195">
    <property type="entry name" value="Rab-GAP-TBC_dom"/>
</dbReference>
<dbReference type="SMART" id="SM00326">
    <property type="entry name" value="SH3"/>
    <property type="match status" value="1"/>
</dbReference>
<dbReference type="GO" id="GO:0051726">
    <property type="term" value="P:regulation of cell cycle"/>
    <property type="evidence" value="ECO:0007669"/>
    <property type="project" value="UniProtKB-KW"/>
</dbReference>